<evidence type="ECO:0000313" key="2">
    <source>
        <dbReference type="Proteomes" id="UP001295794"/>
    </source>
</evidence>
<sequence>MDRSLGCSARRLSSGETCFRGSLPISPLEPIASPSNTHLTAWSCCPYRPRHTTVVFIGHLDLVIRQVVTVYRPPLITLVPGIVPILQPPLDSNQEFDYIFDSAMD</sequence>
<keyword evidence="2" id="KW-1185">Reference proteome</keyword>
<organism evidence="1 2">
    <name type="scientific">Mycena citricolor</name>
    <dbReference type="NCBI Taxonomy" id="2018698"/>
    <lineage>
        <taxon>Eukaryota</taxon>
        <taxon>Fungi</taxon>
        <taxon>Dikarya</taxon>
        <taxon>Basidiomycota</taxon>
        <taxon>Agaricomycotina</taxon>
        <taxon>Agaricomycetes</taxon>
        <taxon>Agaricomycetidae</taxon>
        <taxon>Agaricales</taxon>
        <taxon>Marasmiineae</taxon>
        <taxon>Mycenaceae</taxon>
        <taxon>Mycena</taxon>
    </lineage>
</organism>
<gene>
    <name evidence="1" type="ORF">MYCIT1_LOCUS36548</name>
</gene>
<evidence type="ECO:0000313" key="1">
    <source>
        <dbReference type="EMBL" id="CAK5283757.1"/>
    </source>
</evidence>
<dbReference type="EMBL" id="CAVNYO010000474">
    <property type="protein sequence ID" value="CAK5283757.1"/>
    <property type="molecule type" value="Genomic_DNA"/>
</dbReference>
<comment type="caution">
    <text evidence="1">The sequence shown here is derived from an EMBL/GenBank/DDBJ whole genome shotgun (WGS) entry which is preliminary data.</text>
</comment>
<dbReference type="AlphaFoldDB" id="A0AAD2I0G2"/>
<reference evidence="1" key="1">
    <citation type="submission" date="2023-11" db="EMBL/GenBank/DDBJ databases">
        <authorList>
            <person name="De Vega J J."/>
            <person name="De Vega J J."/>
        </authorList>
    </citation>
    <scope>NUCLEOTIDE SEQUENCE</scope>
</reference>
<protein>
    <submittedName>
        <fullName evidence="1">Uncharacterized protein</fullName>
    </submittedName>
</protein>
<accession>A0AAD2I0G2</accession>
<proteinExistence type="predicted"/>
<dbReference type="Proteomes" id="UP001295794">
    <property type="component" value="Unassembled WGS sequence"/>
</dbReference>
<name>A0AAD2I0G2_9AGAR</name>